<reference evidence="1 2" key="1">
    <citation type="journal article" date="2015" name="Appl. Environ. Microbiol.">
        <title>Aerobic and Anaerobic Thiosulfate Oxidation by a Cold-Adapted, Subglacial Chemoautotroph.</title>
        <authorList>
            <person name="Harrold Z.R."/>
            <person name="Skidmore M.L."/>
            <person name="Hamilton T.L."/>
            <person name="Desch L."/>
            <person name="Amada K."/>
            <person name="van Gelder W."/>
            <person name="Glover K."/>
            <person name="Roden E.E."/>
            <person name="Boyd E.S."/>
        </authorList>
    </citation>
    <scope>NUCLEOTIDE SEQUENCE [LARGE SCALE GENOMIC DNA]</scope>
    <source>
        <strain evidence="1 2">RG</strain>
    </source>
</reference>
<proteinExistence type="predicted"/>
<dbReference type="AlphaFoldDB" id="A0A106BW75"/>
<keyword evidence="2" id="KW-1185">Reference proteome</keyword>
<sequence>MPAFVRALEIAEREARALEASWHGLNQMDLGVDQLDQLAPDASLAISIEAFAARFGRLQDHLGEKLIPRLLLLLGEVPGPLLDNLNRAERLGILENALDWLAWRKLRNRLVHEYFQETTSFAQAIQQALHVTPALLNLLKAIRQRAQQAQMPI</sequence>
<dbReference type="Proteomes" id="UP000064243">
    <property type="component" value="Unassembled WGS sequence"/>
</dbReference>
<organism evidence="1 2">
    <name type="scientific">Thiobacillus denitrificans</name>
    <dbReference type="NCBI Taxonomy" id="36861"/>
    <lineage>
        <taxon>Bacteria</taxon>
        <taxon>Pseudomonadati</taxon>
        <taxon>Pseudomonadota</taxon>
        <taxon>Betaproteobacteria</taxon>
        <taxon>Nitrosomonadales</taxon>
        <taxon>Thiobacillaceae</taxon>
        <taxon>Thiobacillus</taxon>
    </lineage>
</organism>
<dbReference type="PATRIC" id="fig|36861.3.peg.1162"/>
<dbReference type="SUPFAM" id="SSF81593">
    <property type="entry name" value="Nucleotidyltransferase substrate binding subunit/domain"/>
    <property type="match status" value="1"/>
</dbReference>
<protein>
    <recommendedName>
        <fullName evidence="3">DUF86 domain-containing protein</fullName>
    </recommendedName>
</protein>
<evidence type="ECO:0008006" key="3">
    <source>
        <dbReference type="Google" id="ProtNLM"/>
    </source>
</evidence>
<name>A0A106BW75_THIDE</name>
<accession>A0A106BW75</accession>
<dbReference type="EMBL" id="LDUG01000002">
    <property type="protein sequence ID" value="KVW99760.1"/>
    <property type="molecule type" value="Genomic_DNA"/>
</dbReference>
<evidence type="ECO:0000313" key="2">
    <source>
        <dbReference type="Proteomes" id="UP000064243"/>
    </source>
</evidence>
<comment type="caution">
    <text evidence="1">The sequence shown here is derived from an EMBL/GenBank/DDBJ whole genome shotgun (WGS) entry which is preliminary data.</text>
</comment>
<dbReference type="Gene3D" id="1.20.120.330">
    <property type="entry name" value="Nucleotidyltransferases domain 2"/>
    <property type="match status" value="1"/>
</dbReference>
<gene>
    <name evidence="1" type="ORF">ABW22_00635</name>
</gene>
<evidence type="ECO:0000313" key="1">
    <source>
        <dbReference type="EMBL" id="KVW99760.1"/>
    </source>
</evidence>